<dbReference type="EMBL" id="MLGG01000090">
    <property type="protein sequence ID" value="KAK1446402.1"/>
    <property type="molecule type" value="Genomic_DNA"/>
</dbReference>
<dbReference type="Proteomes" id="UP001239795">
    <property type="component" value="Unassembled WGS sequence"/>
</dbReference>
<evidence type="ECO:0000313" key="2">
    <source>
        <dbReference type="Proteomes" id="UP001239795"/>
    </source>
</evidence>
<accession>A0AAI9TXB9</accession>
<reference evidence="1 2" key="1">
    <citation type="submission" date="2016-10" db="EMBL/GenBank/DDBJ databases">
        <title>The genome sequence of Colletotrichum fioriniae PJ7.</title>
        <authorList>
            <person name="Baroncelli R."/>
        </authorList>
    </citation>
    <scope>NUCLEOTIDE SEQUENCE [LARGE SCALE GENOMIC DNA]</scope>
    <source>
        <strain evidence="1">Col 31</strain>
    </source>
</reference>
<sequence length="37" mass="3952">MSGYGGRGGEGLSGSVSRVSLRSRCIHHMPLQRSHQA</sequence>
<keyword evidence="2" id="KW-1185">Reference proteome</keyword>
<evidence type="ECO:0000313" key="1">
    <source>
        <dbReference type="EMBL" id="KAK1446402.1"/>
    </source>
</evidence>
<organism evidence="1 2">
    <name type="scientific">Colletotrichum melonis</name>
    <dbReference type="NCBI Taxonomy" id="1209925"/>
    <lineage>
        <taxon>Eukaryota</taxon>
        <taxon>Fungi</taxon>
        <taxon>Dikarya</taxon>
        <taxon>Ascomycota</taxon>
        <taxon>Pezizomycotina</taxon>
        <taxon>Sordariomycetes</taxon>
        <taxon>Hypocreomycetidae</taxon>
        <taxon>Glomerellales</taxon>
        <taxon>Glomerellaceae</taxon>
        <taxon>Colletotrichum</taxon>
        <taxon>Colletotrichum acutatum species complex</taxon>
    </lineage>
</organism>
<protein>
    <submittedName>
        <fullName evidence="1">Uncharacterized protein</fullName>
    </submittedName>
</protein>
<comment type="caution">
    <text evidence="1">The sequence shown here is derived from an EMBL/GenBank/DDBJ whole genome shotgun (WGS) entry which is preliminary data.</text>
</comment>
<proteinExistence type="predicted"/>
<name>A0AAI9TXB9_9PEZI</name>
<gene>
    <name evidence="1" type="ORF">CMEL01_10645</name>
</gene>
<dbReference type="AlphaFoldDB" id="A0AAI9TXB9"/>